<evidence type="ECO:0000256" key="7">
    <source>
        <dbReference type="SAM" id="MobiDB-lite"/>
    </source>
</evidence>
<gene>
    <name evidence="10" type="ORF">AA23TX_06862</name>
</gene>
<evidence type="ECO:0000259" key="9">
    <source>
        <dbReference type="Pfam" id="PF04545"/>
    </source>
</evidence>
<evidence type="ECO:0000256" key="4">
    <source>
        <dbReference type="ARBA" id="ARBA00023125"/>
    </source>
</evidence>
<keyword evidence="2 6" id="KW-0805">Transcription regulation</keyword>
<dbReference type="SUPFAM" id="SSF88946">
    <property type="entry name" value="Sigma2 domain of RNA polymerase sigma factors"/>
    <property type="match status" value="1"/>
</dbReference>
<proteinExistence type="inferred from homology"/>
<feature type="compositionally biased region" description="Low complexity" evidence="7">
    <location>
        <begin position="102"/>
        <end position="117"/>
    </location>
</feature>
<dbReference type="InterPro" id="IPR014284">
    <property type="entry name" value="RNA_pol_sigma-70_dom"/>
</dbReference>
<dbReference type="Gene3D" id="1.10.1740.10">
    <property type="match status" value="1"/>
</dbReference>
<dbReference type="InterPro" id="IPR013325">
    <property type="entry name" value="RNA_pol_sigma_r2"/>
</dbReference>
<dbReference type="NCBIfam" id="TIGR02937">
    <property type="entry name" value="sigma70-ECF"/>
    <property type="match status" value="1"/>
</dbReference>
<dbReference type="GO" id="GO:0016987">
    <property type="term" value="F:sigma factor activity"/>
    <property type="evidence" value="ECO:0007669"/>
    <property type="project" value="UniProtKB-KW"/>
</dbReference>
<keyword evidence="5 6" id="KW-0804">Transcription</keyword>
<dbReference type="InterPro" id="IPR007630">
    <property type="entry name" value="RNA_pol_sigma70_r4"/>
</dbReference>
<sequence length="204" mass="22441">MAPVSDDAEMAGELARRFADGEPDALRAVFDRHGPAVQRLVRASLRDQADVDDVVQATFVSAWNGRHSYDPDKAGLLAWLLGITRRRIVDLLRARGRRQRDSAAAAATAPAEAPSAESPERIVDRLIVADGLRRLPDAQREVLELAFYADLTHTQIAERTGLPLGTVKSHLRRGMQKLRSDLDSAPEEVPDDASRSRSPRPARP</sequence>
<dbReference type="PROSITE" id="PS01063">
    <property type="entry name" value="SIGMA70_ECF"/>
    <property type="match status" value="1"/>
</dbReference>
<evidence type="ECO:0000259" key="8">
    <source>
        <dbReference type="Pfam" id="PF04542"/>
    </source>
</evidence>
<name>A0A6I8LXH6_9PSEU</name>
<feature type="region of interest" description="Disordered" evidence="7">
    <location>
        <begin position="99"/>
        <end position="118"/>
    </location>
</feature>
<dbReference type="InterPro" id="IPR013324">
    <property type="entry name" value="RNA_pol_sigma_r3/r4-like"/>
</dbReference>
<dbReference type="CDD" id="cd06171">
    <property type="entry name" value="Sigma70_r4"/>
    <property type="match status" value="1"/>
</dbReference>
<dbReference type="Proteomes" id="UP000399805">
    <property type="component" value="Unassembled WGS sequence"/>
</dbReference>
<dbReference type="InterPro" id="IPR000838">
    <property type="entry name" value="RNA_pol_sigma70_ECF_CS"/>
</dbReference>
<dbReference type="InterPro" id="IPR007627">
    <property type="entry name" value="RNA_pol_sigma70_r2"/>
</dbReference>
<evidence type="ECO:0000256" key="3">
    <source>
        <dbReference type="ARBA" id="ARBA00023082"/>
    </source>
</evidence>
<protein>
    <recommendedName>
        <fullName evidence="6">RNA polymerase sigma factor</fullName>
    </recommendedName>
</protein>
<dbReference type="Pfam" id="PF04542">
    <property type="entry name" value="Sigma70_r2"/>
    <property type="match status" value="1"/>
</dbReference>
<dbReference type="GO" id="GO:0003677">
    <property type="term" value="F:DNA binding"/>
    <property type="evidence" value="ECO:0007669"/>
    <property type="project" value="UniProtKB-KW"/>
</dbReference>
<dbReference type="SUPFAM" id="SSF88659">
    <property type="entry name" value="Sigma3 and sigma4 domains of RNA polymerase sigma factors"/>
    <property type="match status" value="1"/>
</dbReference>
<dbReference type="EMBL" id="CABVGP010000002">
    <property type="protein sequence ID" value="VVJ21848.1"/>
    <property type="molecule type" value="Genomic_DNA"/>
</dbReference>
<feature type="domain" description="RNA polymerase sigma-70 region 2" evidence="8">
    <location>
        <begin position="30"/>
        <end position="98"/>
    </location>
</feature>
<dbReference type="GO" id="GO:0006352">
    <property type="term" value="P:DNA-templated transcription initiation"/>
    <property type="evidence" value="ECO:0007669"/>
    <property type="project" value="InterPro"/>
</dbReference>
<dbReference type="AlphaFoldDB" id="A0A6I8LXH6"/>
<evidence type="ECO:0000313" key="10">
    <source>
        <dbReference type="EMBL" id="VVJ21848.1"/>
    </source>
</evidence>
<accession>A0A6I8LXH6</accession>
<dbReference type="PANTHER" id="PTHR43133:SF62">
    <property type="entry name" value="RNA POLYMERASE SIGMA FACTOR SIGZ"/>
    <property type="match status" value="1"/>
</dbReference>
<dbReference type="InterPro" id="IPR036388">
    <property type="entry name" value="WH-like_DNA-bd_sf"/>
</dbReference>
<feature type="region of interest" description="Disordered" evidence="7">
    <location>
        <begin position="176"/>
        <end position="204"/>
    </location>
</feature>
<comment type="similarity">
    <text evidence="1 6">Belongs to the sigma-70 factor family. ECF subfamily.</text>
</comment>
<dbReference type="Pfam" id="PF04545">
    <property type="entry name" value="Sigma70_r4"/>
    <property type="match status" value="1"/>
</dbReference>
<dbReference type="InterPro" id="IPR039425">
    <property type="entry name" value="RNA_pol_sigma-70-like"/>
</dbReference>
<evidence type="ECO:0000256" key="2">
    <source>
        <dbReference type="ARBA" id="ARBA00023015"/>
    </source>
</evidence>
<evidence type="ECO:0000313" key="11">
    <source>
        <dbReference type="Proteomes" id="UP000399805"/>
    </source>
</evidence>
<evidence type="ECO:0000256" key="6">
    <source>
        <dbReference type="RuleBase" id="RU000716"/>
    </source>
</evidence>
<evidence type="ECO:0000256" key="5">
    <source>
        <dbReference type="ARBA" id="ARBA00023163"/>
    </source>
</evidence>
<reference evidence="10 11" key="1">
    <citation type="submission" date="2019-09" db="EMBL/GenBank/DDBJ databases">
        <authorList>
            <person name="Leyn A S."/>
        </authorList>
    </citation>
    <scope>NUCLEOTIDE SEQUENCE [LARGE SCALE GENOMIC DNA]</scope>
    <source>
        <strain evidence="10">AA231_1</strain>
    </source>
</reference>
<evidence type="ECO:0000256" key="1">
    <source>
        <dbReference type="ARBA" id="ARBA00010641"/>
    </source>
</evidence>
<keyword evidence="11" id="KW-1185">Reference proteome</keyword>
<organism evidence="10 11">
    <name type="scientific">Amycolatopsis camponoti</name>
    <dbReference type="NCBI Taxonomy" id="2606593"/>
    <lineage>
        <taxon>Bacteria</taxon>
        <taxon>Bacillati</taxon>
        <taxon>Actinomycetota</taxon>
        <taxon>Actinomycetes</taxon>
        <taxon>Pseudonocardiales</taxon>
        <taxon>Pseudonocardiaceae</taxon>
        <taxon>Amycolatopsis</taxon>
    </lineage>
</organism>
<keyword evidence="3 6" id="KW-0731">Sigma factor</keyword>
<feature type="domain" description="RNA polymerase sigma-70 region 4" evidence="9">
    <location>
        <begin position="132"/>
        <end position="179"/>
    </location>
</feature>
<dbReference type="Gene3D" id="1.10.10.10">
    <property type="entry name" value="Winged helix-like DNA-binding domain superfamily/Winged helix DNA-binding domain"/>
    <property type="match status" value="1"/>
</dbReference>
<keyword evidence="4 6" id="KW-0238">DNA-binding</keyword>
<dbReference type="PANTHER" id="PTHR43133">
    <property type="entry name" value="RNA POLYMERASE ECF-TYPE SIGMA FACTO"/>
    <property type="match status" value="1"/>
</dbReference>